<organism evidence="1">
    <name type="scientific">Fervidicoccus fontis</name>
    <dbReference type="NCBI Taxonomy" id="683846"/>
    <lineage>
        <taxon>Archaea</taxon>
        <taxon>Thermoproteota</taxon>
        <taxon>Thermoprotei</taxon>
        <taxon>Fervidicoccales</taxon>
        <taxon>Fervidicoccaceae</taxon>
        <taxon>Fervidicoccus</taxon>
    </lineage>
</organism>
<protein>
    <recommendedName>
        <fullName evidence="2">DNA-directed RNA polymerase subunit F</fullName>
    </recommendedName>
</protein>
<dbReference type="PANTHER" id="PTHR39646">
    <property type="entry name" value="RNA POLYMERASE RPB4"/>
    <property type="match status" value="1"/>
</dbReference>
<dbReference type="Gene3D" id="1.20.1250.40">
    <property type="match status" value="1"/>
</dbReference>
<dbReference type="InterPro" id="IPR038324">
    <property type="entry name" value="Rpb4/RPC9_sf"/>
</dbReference>
<dbReference type="InterPro" id="IPR010997">
    <property type="entry name" value="HRDC-like_sf"/>
</dbReference>
<dbReference type="GO" id="GO:0006352">
    <property type="term" value="P:DNA-templated transcription initiation"/>
    <property type="evidence" value="ECO:0007669"/>
    <property type="project" value="InterPro"/>
</dbReference>
<dbReference type="GO" id="GO:0000166">
    <property type="term" value="F:nucleotide binding"/>
    <property type="evidence" value="ECO:0007669"/>
    <property type="project" value="InterPro"/>
</dbReference>
<dbReference type="SUPFAM" id="SSF47819">
    <property type="entry name" value="HRDC-like"/>
    <property type="match status" value="1"/>
</dbReference>
<proteinExistence type="predicted"/>
<dbReference type="InterPro" id="IPR010924">
    <property type="entry name" value="Rpo4"/>
</dbReference>
<dbReference type="GO" id="GO:0030880">
    <property type="term" value="C:RNA polymerase complex"/>
    <property type="evidence" value="ECO:0007669"/>
    <property type="project" value="InterPro"/>
</dbReference>
<dbReference type="EMBL" id="DSDY01000126">
    <property type="protein sequence ID" value="HDS10763.1"/>
    <property type="molecule type" value="Genomic_DNA"/>
</dbReference>
<dbReference type="PANTHER" id="PTHR39646:SF1">
    <property type="entry name" value="DNA-DIRECTED RNA POLYMERASE SUBUNIT RPO4"/>
    <property type="match status" value="1"/>
</dbReference>
<sequence>MGLPRKVIDAKYITNSEAYVIINSKLSDKVENIIIKRTSEHLSSLRLCDPETAIAVKNELRNLGFSEEASIILINVLPKDAAEARALLSPLEPRKTLEDFSKAIEIISKCL</sequence>
<comment type="caution">
    <text evidence="1">The sequence shown here is derived from an EMBL/GenBank/DDBJ whole genome shotgun (WGS) entry which is preliminary data.</text>
</comment>
<accession>A0A7C1E5Q1</accession>
<dbReference type="AlphaFoldDB" id="A0A7C1E5Q1"/>
<gene>
    <name evidence="1" type="ORF">ENO04_04015</name>
</gene>
<reference evidence="1" key="1">
    <citation type="journal article" date="2020" name="mSystems">
        <title>Genome- and Community-Level Interaction Insights into Carbon Utilization and Element Cycling Functions of Hydrothermarchaeota in Hydrothermal Sediment.</title>
        <authorList>
            <person name="Zhou Z."/>
            <person name="Liu Y."/>
            <person name="Xu W."/>
            <person name="Pan J."/>
            <person name="Luo Z.H."/>
            <person name="Li M."/>
        </authorList>
    </citation>
    <scope>NUCLEOTIDE SEQUENCE [LARGE SCALE GENOMIC DNA]</scope>
    <source>
        <strain evidence="1">SpSt-123</strain>
    </source>
</reference>
<dbReference type="Pfam" id="PF03874">
    <property type="entry name" value="RNA_pol_Rpb4"/>
    <property type="match status" value="1"/>
</dbReference>
<evidence type="ECO:0000313" key="1">
    <source>
        <dbReference type="EMBL" id="HDS10763.1"/>
    </source>
</evidence>
<name>A0A7C1E5Q1_9CREN</name>
<evidence type="ECO:0008006" key="2">
    <source>
        <dbReference type="Google" id="ProtNLM"/>
    </source>
</evidence>
<dbReference type="InterPro" id="IPR005574">
    <property type="entry name" value="Rpb4/RPC9"/>
</dbReference>